<dbReference type="AlphaFoldDB" id="A0A016STZ1"/>
<feature type="domain" description="SCP" evidence="1">
    <location>
        <begin position="82"/>
        <end position="241"/>
    </location>
</feature>
<evidence type="ECO:0000313" key="2">
    <source>
        <dbReference type="EMBL" id="EYB93990.1"/>
    </source>
</evidence>
<name>A0A016STZ1_9BILA</name>
<accession>A0A016STZ1</accession>
<dbReference type="InterPro" id="IPR035940">
    <property type="entry name" value="CAP_sf"/>
</dbReference>
<dbReference type="STRING" id="53326.A0A016STZ1"/>
<dbReference type="Pfam" id="PF00188">
    <property type="entry name" value="CAP"/>
    <property type="match status" value="1"/>
</dbReference>
<organism evidence="2 3">
    <name type="scientific">Ancylostoma ceylanicum</name>
    <dbReference type="NCBI Taxonomy" id="53326"/>
    <lineage>
        <taxon>Eukaryota</taxon>
        <taxon>Metazoa</taxon>
        <taxon>Ecdysozoa</taxon>
        <taxon>Nematoda</taxon>
        <taxon>Chromadorea</taxon>
        <taxon>Rhabditida</taxon>
        <taxon>Rhabditina</taxon>
        <taxon>Rhabditomorpha</taxon>
        <taxon>Strongyloidea</taxon>
        <taxon>Ancylostomatidae</taxon>
        <taxon>Ancylostomatinae</taxon>
        <taxon>Ancylostoma</taxon>
    </lineage>
</organism>
<dbReference type="SMART" id="SM00198">
    <property type="entry name" value="SCP"/>
    <property type="match status" value="1"/>
</dbReference>
<reference evidence="3" key="1">
    <citation type="journal article" date="2015" name="Nat. Genet.">
        <title>The genome and transcriptome of the zoonotic hookworm Ancylostoma ceylanicum identify infection-specific gene families.</title>
        <authorList>
            <person name="Schwarz E.M."/>
            <person name="Hu Y."/>
            <person name="Antoshechkin I."/>
            <person name="Miller M.M."/>
            <person name="Sternberg P.W."/>
            <person name="Aroian R.V."/>
        </authorList>
    </citation>
    <scope>NUCLEOTIDE SEQUENCE</scope>
    <source>
        <strain evidence="3">HY135</strain>
    </source>
</reference>
<dbReference type="InterPro" id="IPR014044">
    <property type="entry name" value="CAP_dom"/>
</dbReference>
<sequence>METWPSSLSKRLSYLHYCLRCAHLRQQAPLRQQRQQQFPRNQNSLQFYVKRKDPRTAMCSLGGDGGGICSNVHDYADKMTDALRNEYVRLHNFRRSLLAKGHIPRKDGKYLPKAANMWKMSYDCNLEAEAIQYASTCPPELSKENSRPNLGENLKKFPATRFTFGTAAKKSVTEWWKTIRGVNYFKKAAVFRPFHDGKPISSFTQMGWALSNKLGCSIVKCTTENRYVGVCRYSPRGNTVNSTIYQVGNPCSLNPGNGATTCNTAEGLWS</sequence>
<evidence type="ECO:0000259" key="1">
    <source>
        <dbReference type="SMART" id="SM00198"/>
    </source>
</evidence>
<dbReference type="CDD" id="cd05380">
    <property type="entry name" value="CAP_euk"/>
    <property type="match status" value="1"/>
</dbReference>
<dbReference type="SUPFAM" id="SSF55797">
    <property type="entry name" value="PR-1-like"/>
    <property type="match status" value="1"/>
</dbReference>
<dbReference type="EMBL" id="JARK01001513">
    <property type="protein sequence ID" value="EYB93990.1"/>
    <property type="molecule type" value="Genomic_DNA"/>
</dbReference>
<keyword evidence="3" id="KW-1185">Reference proteome</keyword>
<dbReference type="PRINTS" id="PR00837">
    <property type="entry name" value="V5TPXLIKE"/>
</dbReference>
<comment type="caution">
    <text evidence="2">The sequence shown here is derived from an EMBL/GenBank/DDBJ whole genome shotgun (WGS) entry which is preliminary data.</text>
</comment>
<dbReference type="Proteomes" id="UP000024635">
    <property type="component" value="Unassembled WGS sequence"/>
</dbReference>
<proteinExistence type="predicted"/>
<gene>
    <name evidence="2" type="primary">Acey_s0177.g624</name>
    <name evidence="2" type="synonym">ASP-s0177.g624</name>
    <name evidence="2" type="ORF">Y032_0177g624</name>
</gene>
<evidence type="ECO:0000313" key="3">
    <source>
        <dbReference type="Proteomes" id="UP000024635"/>
    </source>
</evidence>
<protein>
    <recommendedName>
        <fullName evidence="1">SCP domain-containing protein</fullName>
    </recommendedName>
</protein>
<dbReference type="Gene3D" id="3.40.33.10">
    <property type="entry name" value="CAP"/>
    <property type="match status" value="1"/>
</dbReference>
<dbReference type="InterPro" id="IPR001283">
    <property type="entry name" value="CRISP-related"/>
</dbReference>
<dbReference type="PANTHER" id="PTHR10334">
    <property type="entry name" value="CYSTEINE-RICH SECRETORY PROTEIN-RELATED"/>
    <property type="match status" value="1"/>
</dbReference>
<dbReference type="OrthoDB" id="5874910at2759"/>